<dbReference type="AlphaFoldDB" id="A0AAP0P3C1"/>
<dbReference type="EMBL" id="JBBNAF010000007">
    <property type="protein sequence ID" value="KAK9128604.1"/>
    <property type="molecule type" value="Genomic_DNA"/>
</dbReference>
<name>A0AAP0P3C1_9MAGN</name>
<evidence type="ECO:0000256" key="1">
    <source>
        <dbReference type="SAM" id="MobiDB-lite"/>
    </source>
</evidence>
<feature type="compositionally biased region" description="Polar residues" evidence="1">
    <location>
        <begin position="1"/>
        <end position="17"/>
    </location>
</feature>
<accession>A0AAP0P3C1</accession>
<keyword evidence="3" id="KW-1185">Reference proteome</keyword>
<feature type="region of interest" description="Disordered" evidence="1">
    <location>
        <begin position="225"/>
        <end position="246"/>
    </location>
</feature>
<reference evidence="2 3" key="1">
    <citation type="submission" date="2024-01" db="EMBL/GenBank/DDBJ databases">
        <title>Genome assemblies of Stephania.</title>
        <authorList>
            <person name="Yang L."/>
        </authorList>
    </citation>
    <scope>NUCLEOTIDE SEQUENCE [LARGE SCALE GENOMIC DNA]</scope>
    <source>
        <strain evidence="2">YNDBR</strain>
        <tissue evidence="2">Leaf</tissue>
    </source>
</reference>
<dbReference type="Proteomes" id="UP001420932">
    <property type="component" value="Unassembled WGS sequence"/>
</dbReference>
<protein>
    <submittedName>
        <fullName evidence="2">Uncharacterized protein</fullName>
    </submittedName>
</protein>
<feature type="compositionally biased region" description="Polar residues" evidence="1">
    <location>
        <begin position="77"/>
        <end position="91"/>
    </location>
</feature>
<evidence type="ECO:0000313" key="2">
    <source>
        <dbReference type="EMBL" id="KAK9128604.1"/>
    </source>
</evidence>
<gene>
    <name evidence="2" type="ORF">Syun_017401</name>
</gene>
<comment type="caution">
    <text evidence="2">The sequence shown here is derived from an EMBL/GenBank/DDBJ whole genome shotgun (WGS) entry which is preliminary data.</text>
</comment>
<sequence length="246" mass="26552">MVVSGSTSEPRLHQQASGRPELRRGWLDSGAAPAVTLARSSDTAEEERQWQWRGGNDAVNGVGQRRDLQPRKGKTPTFGNLPSYTFGSTISDGGVNGDFRCSGEPARRPARKGAPERAVAAERGGVLTAPMVVIGSTGEGRRASVAPTGKRTANNCGGRRWRDRVGMVTNGGTLEVRRRAVKGIDAREIANEKRRRRRGGLNSGSDGWMAELLQLRRLRESVTWPRRSGRQWRGIGSGTAAAAAAR</sequence>
<evidence type="ECO:0000313" key="3">
    <source>
        <dbReference type="Proteomes" id="UP001420932"/>
    </source>
</evidence>
<organism evidence="2 3">
    <name type="scientific">Stephania yunnanensis</name>
    <dbReference type="NCBI Taxonomy" id="152371"/>
    <lineage>
        <taxon>Eukaryota</taxon>
        <taxon>Viridiplantae</taxon>
        <taxon>Streptophyta</taxon>
        <taxon>Embryophyta</taxon>
        <taxon>Tracheophyta</taxon>
        <taxon>Spermatophyta</taxon>
        <taxon>Magnoliopsida</taxon>
        <taxon>Ranunculales</taxon>
        <taxon>Menispermaceae</taxon>
        <taxon>Menispermoideae</taxon>
        <taxon>Cissampelideae</taxon>
        <taxon>Stephania</taxon>
    </lineage>
</organism>
<feature type="region of interest" description="Disordered" evidence="1">
    <location>
        <begin position="1"/>
        <end position="119"/>
    </location>
</feature>
<proteinExistence type="predicted"/>